<dbReference type="EMBL" id="NMQE01000827">
    <property type="protein sequence ID" value="PMB17324.1"/>
    <property type="molecule type" value="Genomic_DNA"/>
</dbReference>
<dbReference type="AlphaFoldDB" id="A0A2N6L633"/>
<comment type="caution">
    <text evidence="1">The sequence shown here is derived from an EMBL/GenBank/DDBJ whole genome shotgun (WGS) entry which is preliminary data.</text>
</comment>
<reference evidence="1 2" key="1">
    <citation type="submission" date="2017-07" db="EMBL/GenBank/DDBJ databases">
        <title>Genomes of Fischerella (Mastigocladus) sp. strains.</title>
        <authorList>
            <person name="Miller S.R."/>
        </authorList>
    </citation>
    <scope>NUCLEOTIDE SEQUENCE [LARGE SCALE GENOMIC DNA]</scope>
    <source>
        <strain evidence="1 2">CCMEE 5318</strain>
    </source>
</reference>
<evidence type="ECO:0008006" key="3">
    <source>
        <dbReference type="Google" id="ProtNLM"/>
    </source>
</evidence>
<feature type="non-terminal residue" evidence="1">
    <location>
        <position position="94"/>
    </location>
</feature>
<evidence type="ECO:0000313" key="1">
    <source>
        <dbReference type="EMBL" id="PMB17324.1"/>
    </source>
</evidence>
<name>A0A2N6L633_9CYAN</name>
<accession>A0A2N6L633</accession>
<dbReference type="Proteomes" id="UP000235081">
    <property type="component" value="Unassembled WGS sequence"/>
</dbReference>
<organism evidence="1 2">
    <name type="scientific">Fischerella thermalis CCMEE 5318</name>
    <dbReference type="NCBI Taxonomy" id="2019666"/>
    <lineage>
        <taxon>Bacteria</taxon>
        <taxon>Bacillati</taxon>
        <taxon>Cyanobacteriota</taxon>
        <taxon>Cyanophyceae</taxon>
        <taxon>Nostocales</taxon>
        <taxon>Hapalosiphonaceae</taxon>
        <taxon>Fischerella</taxon>
    </lineage>
</organism>
<sequence>MRLSAIRCRQHANTALQRTGKRLPPSLTQHFQTIILADTAFGSIEFLEGVRQLKYHAVTGVSISRKLADGRFLRRLHQQGQQVYLFGLNFPVTV</sequence>
<gene>
    <name evidence="1" type="ORF">CEN46_23870</name>
</gene>
<evidence type="ECO:0000313" key="2">
    <source>
        <dbReference type="Proteomes" id="UP000235081"/>
    </source>
</evidence>
<proteinExistence type="predicted"/>
<protein>
    <recommendedName>
        <fullName evidence="3">Transposase IS701-like DDE domain-containing protein</fullName>
    </recommendedName>
</protein>